<evidence type="ECO:0000313" key="2">
    <source>
        <dbReference type="EMBL" id="KAL3746945.1"/>
    </source>
</evidence>
<dbReference type="Proteomes" id="UP001634007">
    <property type="component" value="Unassembled WGS sequence"/>
</dbReference>
<dbReference type="Pfam" id="PF03732">
    <property type="entry name" value="Retrotrans_gag"/>
    <property type="match status" value="1"/>
</dbReference>
<proteinExistence type="predicted"/>
<comment type="caution">
    <text evidence="2">The sequence shown here is derived from an EMBL/GenBank/DDBJ whole genome shotgun (WGS) entry which is preliminary data.</text>
</comment>
<name>A0ABD3L503_EUCGL</name>
<protein>
    <recommendedName>
        <fullName evidence="1">Retrotransposon gag domain-containing protein</fullName>
    </recommendedName>
</protein>
<dbReference type="EMBL" id="JBJKBG010000003">
    <property type="protein sequence ID" value="KAL3746945.1"/>
    <property type="molecule type" value="Genomic_DNA"/>
</dbReference>
<feature type="non-terminal residue" evidence="2">
    <location>
        <position position="94"/>
    </location>
</feature>
<reference evidence="2 3" key="1">
    <citation type="submission" date="2024-11" db="EMBL/GenBank/DDBJ databases">
        <title>Chromosome-level genome assembly of Eucalyptus globulus Labill. provides insights into its genome evolution.</title>
        <authorList>
            <person name="Li X."/>
        </authorList>
    </citation>
    <scope>NUCLEOTIDE SEQUENCE [LARGE SCALE GENOMIC DNA]</scope>
    <source>
        <strain evidence="2">CL2024</strain>
        <tissue evidence="2">Fresh tender leaves</tissue>
    </source>
</reference>
<dbReference type="AlphaFoldDB" id="A0ABD3L503"/>
<accession>A0ABD3L503</accession>
<feature type="domain" description="Retrotransposon gag" evidence="1">
    <location>
        <begin position="9"/>
        <end position="79"/>
    </location>
</feature>
<feature type="non-terminal residue" evidence="2">
    <location>
        <position position="1"/>
    </location>
</feature>
<gene>
    <name evidence="2" type="ORF">ACJRO7_015821</name>
</gene>
<sequence length="94" mass="11123">YDEVRRGADPVCTWDDFVREFRDYFFPEFAQQEAHSKLHCLKQRGAIQEYVKEFTELKLQIHNLSEEEALGAFMDGLKPWAQLELKRRDVSSLA</sequence>
<dbReference type="InterPro" id="IPR005162">
    <property type="entry name" value="Retrotrans_gag_dom"/>
</dbReference>
<evidence type="ECO:0000259" key="1">
    <source>
        <dbReference type="Pfam" id="PF03732"/>
    </source>
</evidence>
<evidence type="ECO:0000313" key="3">
    <source>
        <dbReference type="Proteomes" id="UP001634007"/>
    </source>
</evidence>
<organism evidence="2 3">
    <name type="scientific">Eucalyptus globulus</name>
    <name type="common">Tasmanian blue gum</name>
    <dbReference type="NCBI Taxonomy" id="34317"/>
    <lineage>
        <taxon>Eukaryota</taxon>
        <taxon>Viridiplantae</taxon>
        <taxon>Streptophyta</taxon>
        <taxon>Embryophyta</taxon>
        <taxon>Tracheophyta</taxon>
        <taxon>Spermatophyta</taxon>
        <taxon>Magnoliopsida</taxon>
        <taxon>eudicotyledons</taxon>
        <taxon>Gunneridae</taxon>
        <taxon>Pentapetalae</taxon>
        <taxon>rosids</taxon>
        <taxon>malvids</taxon>
        <taxon>Myrtales</taxon>
        <taxon>Myrtaceae</taxon>
        <taxon>Myrtoideae</taxon>
        <taxon>Eucalypteae</taxon>
        <taxon>Eucalyptus</taxon>
    </lineage>
</organism>
<keyword evidence="3" id="KW-1185">Reference proteome</keyword>